<comment type="caution">
    <text evidence="2">The sequence shown here is derived from an EMBL/GenBank/DDBJ whole genome shotgun (WGS) entry which is preliminary data.</text>
</comment>
<feature type="compositionally biased region" description="Basic and acidic residues" evidence="1">
    <location>
        <begin position="1"/>
        <end position="18"/>
    </location>
</feature>
<accession>A0A9P3UJY4</accession>
<dbReference type="Proteomes" id="UP001063166">
    <property type="component" value="Unassembled WGS sequence"/>
</dbReference>
<reference evidence="2" key="1">
    <citation type="submission" date="2022-07" db="EMBL/GenBank/DDBJ databases">
        <title>The genome of Lyophyllum shimeji provides insight into the initial evolution of ectomycorrhizal fungal genome.</title>
        <authorList>
            <person name="Kobayashi Y."/>
            <person name="Shibata T."/>
            <person name="Hirakawa H."/>
            <person name="Shigenobu S."/>
            <person name="Nishiyama T."/>
            <person name="Yamada A."/>
            <person name="Hasebe M."/>
            <person name="Kawaguchi M."/>
        </authorList>
    </citation>
    <scope>NUCLEOTIDE SEQUENCE</scope>
    <source>
        <strain evidence="2">AT787</strain>
    </source>
</reference>
<gene>
    <name evidence="2" type="ORF">LshimejAT787_0301650</name>
</gene>
<name>A0A9P3UJY4_LYOSH</name>
<organism evidence="2 3">
    <name type="scientific">Lyophyllum shimeji</name>
    <name type="common">Hon-shimeji</name>
    <name type="synonym">Tricholoma shimeji</name>
    <dbReference type="NCBI Taxonomy" id="47721"/>
    <lineage>
        <taxon>Eukaryota</taxon>
        <taxon>Fungi</taxon>
        <taxon>Dikarya</taxon>
        <taxon>Basidiomycota</taxon>
        <taxon>Agaricomycotina</taxon>
        <taxon>Agaricomycetes</taxon>
        <taxon>Agaricomycetidae</taxon>
        <taxon>Agaricales</taxon>
        <taxon>Tricholomatineae</taxon>
        <taxon>Lyophyllaceae</taxon>
        <taxon>Lyophyllum</taxon>
    </lineage>
</organism>
<protein>
    <submittedName>
        <fullName evidence="2">Uncharacterized protein</fullName>
    </submittedName>
</protein>
<proteinExistence type="predicted"/>
<evidence type="ECO:0000313" key="3">
    <source>
        <dbReference type="Proteomes" id="UP001063166"/>
    </source>
</evidence>
<evidence type="ECO:0000256" key="1">
    <source>
        <dbReference type="SAM" id="MobiDB-lite"/>
    </source>
</evidence>
<sequence>MRNRDMARGHKMRREETAKSAASSEAIVGLRGGRANDRPNLPWQHGGHYLAFVTPKRIIARTNGACVEGDHYPICDMRLTR</sequence>
<evidence type="ECO:0000313" key="2">
    <source>
        <dbReference type="EMBL" id="GLB35877.1"/>
    </source>
</evidence>
<dbReference type="AlphaFoldDB" id="A0A9P3UJY4"/>
<feature type="region of interest" description="Disordered" evidence="1">
    <location>
        <begin position="1"/>
        <end position="29"/>
    </location>
</feature>
<dbReference type="EMBL" id="BRPK01000003">
    <property type="protein sequence ID" value="GLB35877.1"/>
    <property type="molecule type" value="Genomic_DNA"/>
</dbReference>
<keyword evidence="3" id="KW-1185">Reference proteome</keyword>